<evidence type="ECO:0000256" key="1">
    <source>
        <dbReference type="SAM" id="Phobius"/>
    </source>
</evidence>
<gene>
    <name evidence="3" type="ORF">C1280_28245</name>
</gene>
<protein>
    <recommendedName>
        <fullName evidence="2">PcRGLX/YetA-like N-terminal RIFT barrel domain-containing protein</fullName>
    </recommendedName>
</protein>
<dbReference type="InterPro" id="IPR045793">
    <property type="entry name" value="PcRGLX/YetA-like"/>
</dbReference>
<dbReference type="PANTHER" id="PTHR40081">
    <property type="entry name" value="CONCANAVALIN A-LIKE LECTIN/GLUCANASE"/>
    <property type="match status" value="1"/>
</dbReference>
<dbReference type="SUPFAM" id="SSF48208">
    <property type="entry name" value="Six-hairpin glycosidases"/>
    <property type="match status" value="1"/>
</dbReference>
<reference evidence="3 4" key="1">
    <citation type="submission" date="2018-01" db="EMBL/GenBank/DDBJ databases">
        <title>G. obscuriglobus.</title>
        <authorList>
            <person name="Franke J."/>
            <person name="Blomberg W."/>
            <person name="Selmecki A."/>
        </authorList>
    </citation>
    <scope>NUCLEOTIDE SEQUENCE [LARGE SCALE GENOMIC DNA]</scope>
    <source>
        <strain evidence="3 4">DSM 5831</strain>
    </source>
</reference>
<dbReference type="InterPro" id="IPR008928">
    <property type="entry name" value="6-hairpin_glycosidase_sf"/>
</dbReference>
<dbReference type="PANTHER" id="PTHR40081:SF1">
    <property type="entry name" value="TAT PATHWAY SIGNAL SEQUENCE DOMAIN PROTEIN"/>
    <property type="match status" value="1"/>
</dbReference>
<evidence type="ECO:0000313" key="4">
    <source>
        <dbReference type="Proteomes" id="UP000245802"/>
    </source>
</evidence>
<evidence type="ECO:0000313" key="3">
    <source>
        <dbReference type="EMBL" id="AWM40494.1"/>
    </source>
</evidence>
<dbReference type="EMBL" id="CP025958">
    <property type="protein sequence ID" value="AWM40494.1"/>
    <property type="molecule type" value="Genomic_DNA"/>
</dbReference>
<dbReference type="InterPro" id="IPR048329">
    <property type="entry name" value="PcRGLX_1st"/>
</dbReference>
<keyword evidence="1" id="KW-0812">Transmembrane</keyword>
<keyword evidence="4" id="KW-1185">Reference proteome</keyword>
<name>A0A2Z3HFE0_9BACT</name>
<dbReference type="GO" id="GO:0005975">
    <property type="term" value="P:carbohydrate metabolic process"/>
    <property type="evidence" value="ECO:0007669"/>
    <property type="project" value="InterPro"/>
</dbReference>
<feature type="domain" description="PcRGLX/YetA-like N-terminal RIFT barrel" evidence="2">
    <location>
        <begin position="14"/>
        <end position="64"/>
    </location>
</feature>
<sequence length="874" mass="96093">MEPIAVDLNVVCPPAGRGPVTTGIPFPKGALPDAAKLQLRDAAGAAVRLQSRATDFWPDGSVRWVLLDWIAEAGKAPYRATVGEPLAVEGPAVAVEERDGGIEVRTGTLSLDLHAEGVFTFAPRFGAAPALVPGAVPFVACGNGASCVPFIRSAKAETAGPLRGAVLLRGAAVPAQKGMPVAEFDARLHFSAGSSVVRIEITLRNPRRAQHPGGLWDLGDPGSIHLKDVSLRLELLTGEKALVRGSPEFGAPVEQFAAPFELYQDSSGGENWRSTNHINRKHEVPVSFRGYRLKSGEQERTGLRATPLVTLGEGASAVGIAVPQFWQNFPMAIEATNEALTLRLLPQQFGDVHELQGGEQKTWTFAVAFGPDATPEALEWFRQPARAFASPEWYCASGAVPYLTPKAADPNADYLKLVDSAIEGPDNFDAKREKIDEYGWRHFGDIYGDHEAVYGTDARPVVSHYNNQYDPVAGFAYQFLRSGRLDWLRHMEELAQHVIDIDIYHTTQDKSAYSGGLFWHTYHYADADTGTHRSYPRALLQMSHMPGLDPNSPQARRSKGLYARGGGPADEHNYTTGLMLHYFLTGRAQSREAALGLARWVIDMDDGRKTVFRFLSRADTGLASQSRDDGYHGPGRGSGNSLAALIDGHRLSGDAAFLAKAEQLVRRCIHPNDNIARRNLLDVENRWFYTIFLYSLGKYLDYKAGRGELDRMYAYARASLLHYARWMADHEVPTLSRPEILEYPNETWAAQDVRKSEVFKFAAKHATGPEKARFLERSEFFFRDSVSRLTGFESRTLARPVVLLLTFGQMHAHFQKHPDEAAPPPKEDVREFGAPEVFVPQKAIAKKRAKLLAVAGAAAGSVSVLALVAWLVLR</sequence>
<dbReference type="RefSeq" id="WP_109571269.1">
    <property type="nucleotide sequence ID" value="NZ_CP025958.1"/>
</dbReference>
<keyword evidence="1" id="KW-0472">Membrane</keyword>
<dbReference type="OrthoDB" id="262615at2"/>
<evidence type="ECO:0000259" key="2">
    <source>
        <dbReference type="Pfam" id="PF19501"/>
    </source>
</evidence>
<dbReference type="AlphaFoldDB" id="A0A2Z3HFE0"/>
<dbReference type="Pfam" id="PF19501">
    <property type="entry name" value="PcRGLX_1st"/>
    <property type="match status" value="1"/>
</dbReference>
<dbReference type="Proteomes" id="UP000245802">
    <property type="component" value="Chromosome"/>
</dbReference>
<accession>A0A2Z3HFE0</accession>
<keyword evidence="1" id="KW-1133">Transmembrane helix</keyword>
<feature type="transmembrane region" description="Helical" evidence="1">
    <location>
        <begin position="851"/>
        <end position="873"/>
    </location>
</feature>
<proteinExistence type="predicted"/>
<dbReference type="KEGG" id="gog:C1280_28245"/>
<organism evidence="3 4">
    <name type="scientific">Gemmata obscuriglobus</name>
    <dbReference type="NCBI Taxonomy" id="114"/>
    <lineage>
        <taxon>Bacteria</taxon>
        <taxon>Pseudomonadati</taxon>
        <taxon>Planctomycetota</taxon>
        <taxon>Planctomycetia</taxon>
        <taxon>Gemmatales</taxon>
        <taxon>Gemmataceae</taxon>
        <taxon>Gemmata</taxon>
    </lineage>
</organism>